<dbReference type="InterPro" id="IPR032675">
    <property type="entry name" value="LRR_dom_sf"/>
</dbReference>
<dbReference type="PANTHER" id="PTHR47186:SF45">
    <property type="entry name" value="DISEASE RESISTANCE RPP13-LIKE PROTEIN 1"/>
    <property type="match status" value="1"/>
</dbReference>
<sequence>MSIRTNPMKAVATMLKRLMAVEHQANLKDLKSELINIKDLFSMVKKNEDELLDTLTLVDGYLRNSNLHKLMQEKQDICNRIRNSTVKLLPAGAIQSTNIQVAQSSKINNREEAIITLPSRPQPKALQMIKVNYNSLDRLQKRLFLFVLPFPENTVMKISNITRWWLGVREDAGLHYNEKDCDKVFDELLHRKLIVPYCESKCPVVNKFKINPLVRHKSMTSLLQNDEQPFCGIYSKVITSSHPYHNEFPCLALDQYKVKISDVFGSKSTHWRAIFNVGASYLNFRPQWMVKMKNLEVLQLGHWLHESAKHHIEVQSEEFLKELRDQKHLKYLSLRGISRIFELPPSILQLESLETLDLKACHNLETLPNDISSLRNLRHLDLSRCYLLDRMPTGIDKLTNLEVLKGFVIGNSSKTPYTIFDLAKLKNLKRLSVHIQSGAMIQDREFERFEELSKLEHLKISWGVSDTRYSDIQIILPLNLMKLHLEGFLGENIPKWFEHWSNYPSMELNITGGKLKSLDDGQVAMIVLGVEVFGLSMDN</sequence>
<keyword evidence="1" id="KW-0677">Repeat</keyword>
<dbReference type="EMBL" id="QJKJ01010450">
    <property type="protein sequence ID" value="RDX73642.1"/>
    <property type="molecule type" value="Genomic_DNA"/>
</dbReference>
<proteinExistence type="predicted"/>
<feature type="non-terminal residue" evidence="3">
    <location>
        <position position="1"/>
    </location>
</feature>
<evidence type="ECO:0000313" key="4">
    <source>
        <dbReference type="Proteomes" id="UP000257109"/>
    </source>
</evidence>
<feature type="domain" description="Disease resistance R13L4/SHOC-2-like LRR" evidence="2">
    <location>
        <begin position="292"/>
        <end position="501"/>
    </location>
</feature>
<dbReference type="InterPro" id="IPR055414">
    <property type="entry name" value="LRR_R13L4/SHOC2-like"/>
</dbReference>
<dbReference type="Pfam" id="PF23598">
    <property type="entry name" value="LRR_14"/>
    <property type="match status" value="1"/>
</dbReference>
<evidence type="ECO:0000256" key="1">
    <source>
        <dbReference type="ARBA" id="ARBA00022737"/>
    </source>
</evidence>
<evidence type="ECO:0000259" key="2">
    <source>
        <dbReference type="Pfam" id="PF23598"/>
    </source>
</evidence>
<name>A0A371F5R8_MUCPR</name>
<dbReference type="AlphaFoldDB" id="A0A371F5R8"/>
<dbReference type="SUPFAM" id="SSF52058">
    <property type="entry name" value="L domain-like"/>
    <property type="match status" value="1"/>
</dbReference>
<gene>
    <name evidence="3" type="primary">RPP13L4</name>
    <name evidence="3" type="ORF">CR513_46716</name>
</gene>
<evidence type="ECO:0000313" key="3">
    <source>
        <dbReference type="EMBL" id="RDX73642.1"/>
    </source>
</evidence>
<protein>
    <submittedName>
        <fullName evidence="3">Disease resistance RPP13-like protein 4</fullName>
    </submittedName>
</protein>
<comment type="caution">
    <text evidence="3">The sequence shown here is derived from an EMBL/GenBank/DDBJ whole genome shotgun (WGS) entry which is preliminary data.</text>
</comment>
<organism evidence="3 4">
    <name type="scientific">Mucuna pruriens</name>
    <name type="common">Velvet bean</name>
    <name type="synonym">Dolichos pruriens</name>
    <dbReference type="NCBI Taxonomy" id="157652"/>
    <lineage>
        <taxon>Eukaryota</taxon>
        <taxon>Viridiplantae</taxon>
        <taxon>Streptophyta</taxon>
        <taxon>Embryophyta</taxon>
        <taxon>Tracheophyta</taxon>
        <taxon>Spermatophyta</taxon>
        <taxon>Magnoliopsida</taxon>
        <taxon>eudicotyledons</taxon>
        <taxon>Gunneridae</taxon>
        <taxon>Pentapetalae</taxon>
        <taxon>rosids</taxon>
        <taxon>fabids</taxon>
        <taxon>Fabales</taxon>
        <taxon>Fabaceae</taxon>
        <taxon>Papilionoideae</taxon>
        <taxon>50 kb inversion clade</taxon>
        <taxon>NPAAA clade</taxon>
        <taxon>indigoferoid/millettioid clade</taxon>
        <taxon>Phaseoleae</taxon>
        <taxon>Mucuna</taxon>
    </lineage>
</organism>
<dbReference type="OrthoDB" id="1934998at2759"/>
<dbReference type="Gene3D" id="3.80.10.10">
    <property type="entry name" value="Ribonuclease Inhibitor"/>
    <property type="match status" value="1"/>
</dbReference>
<reference evidence="3" key="1">
    <citation type="submission" date="2018-05" db="EMBL/GenBank/DDBJ databases">
        <title>Draft genome of Mucuna pruriens seed.</title>
        <authorList>
            <person name="Nnadi N.E."/>
            <person name="Vos R."/>
            <person name="Hasami M.H."/>
            <person name="Devisetty U.K."/>
            <person name="Aguiy J.C."/>
        </authorList>
    </citation>
    <scope>NUCLEOTIDE SEQUENCE [LARGE SCALE GENOMIC DNA]</scope>
    <source>
        <strain evidence="3">JCA_2017</strain>
    </source>
</reference>
<accession>A0A371F5R8</accession>
<dbReference type="Proteomes" id="UP000257109">
    <property type="component" value="Unassembled WGS sequence"/>
</dbReference>
<keyword evidence="4" id="KW-1185">Reference proteome</keyword>
<dbReference type="PANTHER" id="PTHR47186">
    <property type="entry name" value="LEUCINE-RICH REPEAT-CONTAINING PROTEIN 57"/>
    <property type="match status" value="1"/>
</dbReference>